<evidence type="ECO:0000256" key="5">
    <source>
        <dbReference type="ARBA" id="ARBA00023163"/>
    </source>
</evidence>
<dbReference type="KEGG" id="rhoz:GXP67_34160"/>
<dbReference type="GO" id="GO:0043565">
    <property type="term" value="F:sequence-specific DNA binding"/>
    <property type="evidence" value="ECO:0007669"/>
    <property type="project" value="InterPro"/>
</dbReference>
<evidence type="ECO:0000256" key="2">
    <source>
        <dbReference type="ARBA" id="ARBA00022840"/>
    </source>
</evidence>
<dbReference type="Gene3D" id="1.10.8.60">
    <property type="match status" value="1"/>
</dbReference>
<dbReference type="Pfam" id="PF25601">
    <property type="entry name" value="AAA_lid_14"/>
    <property type="match status" value="1"/>
</dbReference>
<reference evidence="9 10" key="1">
    <citation type="submission" date="2020-01" db="EMBL/GenBank/DDBJ databases">
        <authorList>
            <person name="Kim M.K."/>
        </authorList>
    </citation>
    <scope>NUCLEOTIDE SEQUENCE [LARGE SCALE GENOMIC DNA]</scope>
    <source>
        <strain evidence="9 10">172606-1</strain>
    </source>
</reference>
<proteinExistence type="predicted"/>
<sequence>MRILEGNILIVDDDPDILGTARMFLKQHGFTVQTEQKPSNIPALLSKTIFDVILLDMNFSRGENNGKEGLYWLQQILQTDTHAIVILITAYGEVDLAVQAIKLGATDFVLKPWNNEKLLATLLSALQLRASKLEVEKLRNTQQKLSADIQQQYGELIGSSPAMQEVYSLIEKVAPTDANVLILGENGTGKELVARALHTRSLRSKEVFISVDLGAISETLFESELFGHVKGAFTDAREDKPGRFELASGGTIFLDEIGNLSPNLQAKLLTVLQSRKVRRLGSVHEKNINIRLICATNMPLHEMVQENTFRQDLLYRINTVEIRVPALRERKEDIPSLLTHFMQVYTRKYKKPPIRLEPSVLSRLKKYEWPGNIRELQHAVERAVILSEHPVISSAELFLQKQSLPAKNAGRTLSLEEVERNYLKELIEKNEGNISKVAKELGMTRPALYRRINKYGL</sequence>
<evidence type="ECO:0000256" key="3">
    <source>
        <dbReference type="ARBA" id="ARBA00023015"/>
    </source>
</evidence>
<dbReference type="PANTHER" id="PTHR32071:SF113">
    <property type="entry name" value="ALGINATE BIOSYNTHESIS TRANSCRIPTIONAL REGULATORY PROTEIN ALGB"/>
    <property type="match status" value="1"/>
</dbReference>
<evidence type="ECO:0000256" key="1">
    <source>
        <dbReference type="ARBA" id="ARBA00022741"/>
    </source>
</evidence>
<dbReference type="GO" id="GO:0006355">
    <property type="term" value="P:regulation of DNA-templated transcription"/>
    <property type="evidence" value="ECO:0007669"/>
    <property type="project" value="InterPro"/>
</dbReference>
<evidence type="ECO:0000313" key="9">
    <source>
        <dbReference type="EMBL" id="QHT71345.1"/>
    </source>
</evidence>
<feature type="domain" description="Sigma-54 factor interaction" evidence="7">
    <location>
        <begin position="156"/>
        <end position="385"/>
    </location>
</feature>
<dbReference type="SUPFAM" id="SSF52540">
    <property type="entry name" value="P-loop containing nucleoside triphosphate hydrolases"/>
    <property type="match status" value="1"/>
</dbReference>
<dbReference type="EMBL" id="CP048222">
    <property type="protein sequence ID" value="QHT71345.1"/>
    <property type="molecule type" value="Genomic_DNA"/>
</dbReference>
<dbReference type="InterPro" id="IPR025943">
    <property type="entry name" value="Sigma_54_int_dom_ATP-bd_2"/>
</dbReference>
<dbReference type="InterPro" id="IPR025944">
    <property type="entry name" value="Sigma_54_int_dom_CS"/>
</dbReference>
<dbReference type="Proteomes" id="UP000480178">
    <property type="component" value="Chromosome"/>
</dbReference>
<dbReference type="Gene3D" id="3.40.50.300">
    <property type="entry name" value="P-loop containing nucleotide triphosphate hydrolases"/>
    <property type="match status" value="1"/>
</dbReference>
<accession>A0A6C0GT58</accession>
<dbReference type="GO" id="GO:0000160">
    <property type="term" value="P:phosphorelay signal transduction system"/>
    <property type="evidence" value="ECO:0007669"/>
    <property type="project" value="InterPro"/>
</dbReference>
<evidence type="ECO:0000313" key="10">
    <source>
        <dbReference type="Proteomes" id="UP000480178"/>
    </source>
</evidence>
<dbReference type="Pfam" id="PF02954">
    <property type="entry name" value="HTH_8"/>
    <property type="match status" value="1"/>
</dbReference>
<dbReference type="SUPFAM" id="SSF52172">
    <property type="entry name" value="CheY-like"/>
    <property type="match status" value="1"/>
</dbReference>
<keyword evidence="3" id="KW-0805">Transcription regulation</keyword>
<dbReference type="InterPro" id="IPR009057">
    <property type="entry name" value="Homeodomain-like_sf"/>
</dbReference>
<dbReference type="InterPro" id="IPR002078">
    <property type="entry name" value="Sigma_54_int"/>
</dbReference>
<dbReference type="Pfam" id="PF00072">
    <property type="entry name" value="Response_reg"/>
    <property type="match status" value="1"/>
</dbReference>
<dbReference type="InterPro" id="IPR058031">
    <property type="entry name" value="AAA_lid_NorR"/>
</dbReference>
<evidence type="ECO:0000259" key="7">
    <source>
        <dbReference type="PROSITE" id="PS50045"/>
    </source>
</evidence>
<dbReference type="InterPro" id="IPR002197">
    <property type="entry name" value="HTH_Fis"/>
</dbReference>
<keyword evidence="5" id="KW-0804">Transcription</keyword>
<keyword evidence="2" id="KW-0067">ATP-binding</keyword>
<gene>
    <name evidence="9" type="ORF">GXP67_34160</name>
</gene>
<dbReference type="InterPro" id="IPR003593">
    <property type="entry name" value="AAA+_ATPase"/>
</dbReference>
<protein>
    <submittedName>
        <fullName evidence="9">Sigma-54-dependent Fis family transcriptional regulator</fullName>
    </submittedName>
</protein>
<dbReference type="PROSITE" id="PS00676">
    <property type="entry name" value="SIGMA54_INTERACT_2"/>
    <property type="match status" value="1"/>
</dbReference>
<keyword evidence="6" id="KW-0597">Phosphoprotein</keyword>
<dbReference type="InterPro" id="IPR001789">
    <property type="entry name" value="Sig_transdc_resp-reg_receiver"/>
</dbReference>
<keyword evidence="1" id="KW-0547">Nucleotide-binding</keyword>
<dbReference type="PROSITE" id="PS00688">
    <property type="entry name" value="SIGMA54_INTERACT_3"/>
    <property type="match status" value="1"/>
</dbReference>
<dbReference type="FunFam" id="3.40.50.300:FF:000006">
    <property type="entry name" value="DNA-binding transcriptional regulator NtrC"/>
    <property type="match status" value="1"/>
</dbReference>
<dbReference type="Gene3D" id="3.40.50.2300">
    <property type="match status" value="1"/>
</dbReference>
<evidence type="ECO:0000259" key="8">
    <source>
        <dbReference type="PROSITE" id="PS50110"/>
    </source>
</evidence>
<dbReference type="CDD" id="cd00009">
    <property type="entry name" value="AAA"/>
    <property type="match status" value="1"/>
</dbReference>
<organism evidence="9 10">
    <name type="scientific">Rhodocytophaga rosea</name>
    <dbReference type="NCBI Taxonomy" id="2704465"/>
    <lineage>
        <taxon>Bacteria</taxon>
        <taxon>Pseudomonadati</taxon>
        <taxon>Bacteroidota</taxon>
        <taxon>Cytophagia</taxon>
        <taxon>Cytophagales</taxon>
        <taxon>Rhodocytophagaceae</taxon>
        <taxon>Rhodocytophaga</taxon>
    </lineage>
</organism>
<dbReference type="SMART" id="SM00382">
    <property type="entry name" value="AAA"/>
    <property type="match status" value="1"/>
</dbReference>
<dbReference type="PANTHER" id="PTHR32071">
    <property type="entry name" value="TRANSCRIPTIONAL REGULATORY PROTEIN"/>
    <property type="match status" value="1"/>
</dbReference>
<dbReference type="SUPFAM" id="SSF46689">
    <property type="entry name" value="Homeodomain-like"/>
    <property type="match status" value="1"/>
</dbReference>
<dbReference type="PRINTS" id="PR01590">
    <property type="entry name" value="HTHFIS"/>
</dbReference>
<feature type="domain" description="Response regulatory" evidence="8">
    <location>
        <begin position="7"/>
        <end position="126"/>
    </location>
</feature>
<evidence type="ECO:0000256" key="4">
    <source>
        <dbReference type="ARBA" id="ARBA00023125"/>
    </source>
</evidence>
<keyword evidence="10" id="KW-1185">Reference proteome</keyword>
<keyword evidence="4" id="KW-0238">DNA-binding</keyword>
<name>A0A6C0GT58_9BACT</name>
<dbReference type="InterPro" id="IPR011006">
    <property type="entry name" value="CheY-like_superfamily"/>
</dbReference>
<dbReference type="Gene3D" id="1.10.10.60">
    <property type="entry name" value="Homeodomain-like"/>
    <property type="match status" value="1"/>
</dbReference>
<feature type="modified residue" description="4-aspartylphosphate" evidence="6">
    <location>
        <position position="56"/>
    </location>
</feature>
<dbReference type="PROSITE" id="PS50110">
    <property type="entry name" value="RESPONSE_REGULATORY"/>
    <property type="match status" value="1"/>
</dbReference>
<dbReference type="AlphaFoldDB" id="A0A6C0GT58"/>
<dbReference type="GO" id="GO:0005524">
    <property type="term" value="F:ATP binding"/>
    <property type="evidence" value="ECO:0007669"/>
    <property type="project" value="UniProtKB-KW"/>
</dbReference>
<dbReference type="Pfam" id="PF00158">
    <property type="entry name" value="Sigma54_activat"/>
    <property type="match status" value="1"/>
</dbReference>
<dbReference type="InterPro" id="IPR027417">
    <property type="entry name" value="P-loop_NTPase"/>
</dbReference>
<dbReference type="PROSITE" id="PS50045">
    <property type="entry name" value="SIGMA54_INTERACT_4"/>
    <property type="match status" value="1"/>
</dbReference>
<dbReference type="RefSeq" id="WP_162447284.1">
    <property type="nucleotide sequence ID" value="NZ_CP048222.1"/>
</dbReference>
<evidence type="ECO:0000256" key="6">
    <source>
        <dbReference type="PROSITE-ProRule" id="PRU00169"/>
    </source>
</evidence>
<dbReference type="SMART" id="SM00448">
    <property type="entry name" value="REC"/>
    <property type="match status" value="1"/>
</dbReference>